<dbReference type="GO" id="GO:0005886">
    <property type="term" value="C:plasma membrane"/>
    <property type="evidence" value="ECO:0007669"/>
    <property type="project" value="TreeGrafter"/>
</dbReference>
<dbReference type="KEGG" id="bct:GEM_2756"/>
<keyword evidence="1" id="KW-1133">Transmembrane helix</keyword>
<accession>A0A9W3K180</accession>
<keyword evidence="1" id="KW-0812">Transmembrane</keyword>
<evidence type="ECO:0000256" key="1">
    <source>
        <dbReference type="SAM" id="Phobius"/>
    </source>
</evidence>
<dbReference type="InterPro" id="IPR050445">
    <property type="entry name" value="Bact_polysacc_biosynth/exp"/>
</dbReference>
<organism evidence="2 3">
    <name type="scientific">Burkholderia cepacia GG4</name>
    <dbReference type="NCBI Taxonomy" id="1009846"/>
    <lineage>
        <taxon>Bacteria</taxon>
        <taxon>Pseudomonadati</taxon>
        <taxon>Pseudomonadota</taxon>
        <taxon>Betaproteobacteria</taxon>
        <taxon>Burkholderiales</taxon>
        <taxon>Burkholderiaceae</taxon>
        <taxon>Burkholderia</taxon>
        <taxon>Burkholderia cepacia complex</taxon>
    </lineage>
</organism>
<feature type="transmembrane region" description="Helical" evidence="1">
    <location>
        <begin position="24"/>
        <end position="43"/>
    </location>
</feature>
<dbReference type="EMBL" id="CP003774">
    <property type="protein sequence ID" value="AFQ49154.1"/>
    <property type="molecule type" value="Genomic_DNA"/>
</dbReference>
<evidence type="ECO:0000313" key="3">
    <source>
        <dbReference type="Proteomes" id="UP000032866"/>
    </source>
</evidence>
<dbReference type="Proteomes" id="UP000032866">
    <property type="component" value="Chromosome 1"/>
</dbReference>
<reference evidence="2 3" key="1">
    <citation type="journal article" date="2012" name="J. Bacteriol.">
        <title>Complete Genome Sequence of Burkholderia sp. Strain GG4, a Betaproteobacterium That Reduces 3-Oxo-N-Acylhomoserine Lactones and Produces Different N-Acylhomoserine Lactones.</title>
        <authorList>
            <person name="Hong K.W."/>
            <person name="Koh C.L."/>
            <person name="Sam C.K."/>
            <person name="Yin W.F."/>
            <person name="Chan K.G."/>
        </authorList>
    </citation>
    <scope>NUCLEOTIDE SEQUENCE [LARGE SCALE GENOMIC DNA]</scope>
    <source>
        <strain evidence="2 3">GG4</strain>
    </source>
</reference>
<dbReference type="AlphaFoldDB" id="A0A9W3K180"/>
<dbReference type="PANTHER" id="PTHR32309:SF13">
    <property type="entry name" value="FERRIC ENTEROBACTIN TRANSPORT PROTEIN FEPE"/>
    <property type="match status" value="1"/>
</dbReference>
<protein>
    <submittedName>
        <fullName evidence="2">Lipopolysaccharide biosynthesis protein</fullName>
    </submittedName>
</protein>
<sequence>MRRSKFISKQTMSDWMGRLREHRLPVILIAIPLVVCGLYLGLISRSRYVSESMVMVKDAGRSVTSGLNIQALLGGAGDATARDDAIVLKEYIESPDMLAKVDARLKLKQAFSNVGLDWLNRLSPQATREQMLKFYLRRLSVNVDEKAGILTIRTQGMSPEFAQQFNRILLAESESFLNEMSHRVARNDMQFARDEIDRSYDEVKGARDSVIAFENKTGMLDPTASAEAGGRMVAEMQVKQAELEAELRNLLTYMNESAPPVVAKRNALSSLTAQIALEKTKLSAPGDGKMNRTAAQYAELKARLQFATDLYKVSLSTFEKARVESAHKAKSLSVIVMPNLPEEAEYPRRLHILSSLAVGLLLLYGVVRLTQAIIEDHRT</sequence>
<name>A0A9W3K180_BURCE</name>
<proteinExistence type="predicted"/>
<dbReference type="PANTHER" id="PTHR32309">
    <property type="entry name" value="TYROSINE-PROTEIN KINASE"/>
    <property type="match status" value="1"/>
</dbReference>
<evidence type="ECO:0000313" key="2">
    <source>
        <dbReference type="EMBL" id="AFQ49154.1"/>
    </source>
</evidence>
<keyword evidence="1" id="KW-0472">Membrane</keyword>
<dbReference type="GO" id="GO:0004713">
    <property type="term" value="F:protein tyrosine kinase activity"/>
    <property type="evidence" value="ECO:0007669"/>
    <property type="project" value="TreeGrafter"/>
</dbReference>
<gene>
    <name evidence="2" type="ORF">GEM_2756</name>
</gene>